<gene>
    <name evidence="2" type="ORF">SS37A_11710</name>
</gene>
<sequence>MIRFILAATMIFCGFARAESLKDTTPNVSVVGEAAEEVAPDRAVLHFGVITERPTAAAASSDNAQTIGAILSQLKTMGVAETDMQTQGVFLSPISTEDRDAKGKAKTVQAYRASNSLAVFVKPAEKAGDVIGAVIDKGANSVDGVDYDNSDLTAKRDALRAAAVKDAERRARVYAEAAGLRLGRVVEIRPFDEAAPRPMSEARVAMARDAFSAPLRPGLQRVTERVSVTWALAR</sequence>
<evidence type="ECO:0000313" key="3">
    <source>
        <dbReference type="Proteomes" id="UP001317629"/>
    </source>
</evidence>
<protein>
    <submittedName>
        <fullName evidence="2">SIMPL domain-containing protein</fullName>
    </submittedName>
</protein>
<dbReference type="Gene3D" id="3.30.70.2970">
    <property type="entry name" value="Protein of unknown function (DUF541), domain 2"/>
    <property type="match status" value="1"/>
</dbReference>
<dbReference type="PANTHER" id="PTHR34387">
    <property type="entry name" value="SLR1258 PROTEIN"/>
    <property type="match status" value="1"/>
</dbReference>
<feature type="signal peptide" evidence="1">
    <location>
        <begin position="1"/>
        <end position="18"/>
    </location>
</feature>
<proteinExistence type="predicted"/>
<dbReference type="EMBL" id="AP027142">
    <property type="protein sequence ID" value="BDV33642.1"/>
    <property type="molecule type" value="Genomic_DNA"/>
</dbReference>
<dbReference type="RefSeq" id="WP_281931133.1">
    <property type="nucleotide sequence ID" value="NZ_AP027142.1"/>
</dbReference>
<keyword evidence="1" id="KW-0732">Signal</keyword>
<dbReference type="Gene3D" id="3.30.110.170">
    <property type="entry name" value="Protein of unknown function (DUF541), domain 1"/>
    <property type="match status" value="1"/>
</dbReference>
<dbReference type="Proteomes" id="UP001317629">
    <property type="component" value="Chromosome"/>
</dbReference>
<reference evidence="2 3" key="1">
    <citation type="journal article" date="2023" name="Int. J. Syst. Evol. Microbiol.">
        <title>Methylocystis iwaonis sp. nov., a type II methane-oxidizing bacterium from surface soil of a rice paddy field in Japan, and emended description of the genus Methylocystis (ex Whittenbury et al. 1970) Bowman et al. 1993.</title>
        <authorList>
            <person name="Kaise H."/>
            <person name="Sawadogo J.B."/>
            <person name="Alam M.S."/>
            <person name="Ueno C."/>
            <person name="Dianou D."/>
            <person name="Shinjo R."/>
            <person name="Asakawa S."/>
        </authorList>
    </citation>
    <scope>NUCLEOTIDE SEQUENCE [LARGE SCALE GENOMIC DNA]</scope>
    <source>
        <strain evidence="2 3">SS37A-Re</strain>
    </source>
</reference>
<keyword evidence="3" id="KW-1185">Reference proteome</keyword>
<dbReference type="Pfam" id="PF04402">
    <property type="entry name" value="SIMPL"/>
    <property type="match status" value="1"/>
</dbReference>
<accession>A0ABN6VEQ4</accession>
<dbReference type="PANTHER" id="PTHR34387:SF1">
    <property type="entry name" value="PERIPLASMIC IMMUNOGENIC PROTEIN"/>
    <property type="match status" value="1"/>
</dbReference>
<dbReference type="InterPro" id="IPR007497">
    <property type="entry name" value="SIMPL/DUF541"/>
</dbReference>
<name>A0ABN6VEQ4_9HYPH</name>
<evidence type="ECO:0000256" key="1">
    <source>
        <dbReference type="SAM" id="SignalP"/>
    </source>
</evidence>
<feature type="chain" id="PRO_5047480424" evidence="1">
    <location>
        <begin position="19"/>
        <end position="234"/>
    </location>
</feature>
<dbReference type="InterPro" id="IPR052022">
    <property type="entry name" value="26kDa_periplasmic_antigen"/>
</dbReference>
<evidence type="ECO:0000313" key="2">
    <source>
        <dbReference type="EMBL" id="BDV33642.1"/>
    </source>
</evidence>
<organism evidence="2 3">
    <name type="scientific">Methylocystis iwaonis</name>
    <dbReference type="NCBI Taxonomy" id="2885079"/>
    <lineage>
        <taxon>Bacteria</taxon>
        <taxon>Pseudomonadati</taxon>
        <taxon>Pseudomonadota</taxon>
        <taxon>Alphaproteobacteria</taxon>
        <taxon>Hyphomicrobiales</taxon>
        <taxon>Methylocystaceae</taxon>
        <taxon>Methylocystis</taxon>
    </lineage>
</organism>